<dbReference type="OMA" id="FFGIRGI"/>
<gene>
    <name evidence="8" type="ORF">ANIA_05187</name>
</gene>
<keyword evidence="3 6" id="KW-1133">Transmembrane helix</keyword>
<evidence type="ECO:0000256" key="5">
    <source>
        <dbReference type="SAM" id="MobiDB-lite"/>
    </source>
</evidence>
<feature type="transmembrane region" description="Helical" evidence="6">
    <location>
        <begin position="220"/>
        <end position="237"/>
    </location>
</feature>
<sequence>MPTLSLINFNIVCATLGGFISLFGLVSYLFKERFYLSEALISLLAGVVFSPHGANFIRPLDYALGADQNLDQITLCFTRLVLGVQLVLAGVQLPKRYLQLEWKSLSLLLGPGMAAMWMCSALVIWALVPNLSFLHALAVGACVTPTDPVLSNSIVKGKFADKNVPQPLQRIIIAESGANDGLGYPFLFFALYLIQYIGMDGEGFSGGAGKAMGLWFYETWAYTILLSVGYGVTVGWVSRELLHWAEEKHYVDRESFLVFAIALALFIVVRSPCSMANVKLTNSDWFRLETMDDSLQPTIDMLLNLAVFMWFGAVCPWHLFLENNVIPIYRLIPLGILILLVRRMPIIFAMHKYIEQIESLFQTTFVGFFGPIGVGAVFYLSVSREYLNRITVNGEIRADAQQVSDTIEVVVWFLVICSIVVHGLSIPFAKAGYHLPRTISQVISTSTGDNEPIPLARNSHTHSTATHDNVEATSRRARRHDTSLPTSMSRSHTPQPVAFQIGRSVILSASPSSDAQIGLGSGEEPARPVNLVPKSETVGELTRIRSNDDACGQGDRSGIVKSSSIVDAVSSHDTLPKYAAQWGPGKQEKLIRIESLYSPTSMDLK</sequence>
<evidence type="ECO:0000256" key="1">
    <source>
        <dbReference type="ARBA" id="ARBA00004141"/>
    </source>
</evidence>
<accession>C8VF61</accession>
<dbReference type="InterPro" id="IPR006153">
    <property type="entry name" value="Cation/H_exchanger_TM"/>
</dbReference>
<dbReference type="HOGENOM" id="CLU_008635_5_1_1"/>
<dbReference type="GO" id="GO:0015385">
    <property type="term" value="F:sodium:proton antiporter activity"/>
    <property type="evidence" value="ECO:0007669"/>
    <property type="project" value="InterPro"/>
</dbReference>
<dbReference type="AlphaFoldDB" id="Q5B2P3"/>
<feature type="transmembrane region" description="Helical" evidence="6">
    <location>
        <begin position="34"/>
        <end position="52"/>
    </location>
</feature>
<evidence type="ECO:0000256" key="4">
    <source>
        <dbReference type="ARBA" id="ARBA00023136"/>
    </source>
</evidence>
<reference evidence="9" key="2">
    <citation type="journal article" date="2009" name="Fungal Genet. Biol.">
        <title>The 2008 update of the Aspergillus nidulans genome annotation: a community effort.</title>
        <authorList>
            <person name="Wortman J.R."/>
            <person name="Gilsenan J.M."/>
            <person name="Joardar V."/>
            <person name="Deegan J."/>
            <person name="Clutterbuck J."/>
            <person name="Andersen M.R."/>
            <person name="Archer D."/>
            <person name="Bencina M."/>
            <person name="Braus G."/>
            <person name="Coutinho P."/>
            <person name="von Dohren H."/>
            <person name="Doonan J."/>
            <person name="Driessen A.J."/>
            <person name="Durek P."/>
            <person name="Espeso E."/>
            <person name="Fekete E."/>
            <person name="Flipphi M."/>
            <person name="Estrada C.G."/>
            <person name="Geysens S."/>
            <person name="Goldman G."/>
            <person name="de Groot P.W."/>
            <person name="Hansen K."/>
            <person name="Harris S.D."/>
            <person name="Heinekamp T."/>
            <person name="Helmstaedt K."/>
            <person name="Henrissat B."/>
            <person name="Hofmann G."/>
            <person name="Homan T."/>
            <person name="Horio T."/>
            <person name="Horiuchi H."/>
            <person name="James S."/>
            <person name="Jones M."/>
            <person name="Karaffa L."/>
            <person name="Karanyi Z."/>
            <person name="Kato M."/>
            <person name="Keller N."/>
            <person name="Kelly D.E."/>
            <person name="Kiel J.A."/>
            <person name="Kim J.M."/>
            <person name="van der Klei I.J."/>
            <person name="Klis F.M."/>
            <person name="Kovalchuk A."/>
            <person name="Krasevec N."/>
            <person name="Kubicek C.P."/>
            <person name="Liu B."/>
            <person name="Maccabe A."/>
            <person name="Meyer V."/>
            <person name="Mirabito P."/>
            <person name="Miskei M."/>
            <person name="Mos M."/>
            <person name="Mullins J."/>
            <person name="Nelson D.R."/>
            <person name="Nielsen J."/>
            <person name="Oakley B.R."/>
            <person name="Osmani S.A."/>
            <person name="Pakula T."/>
            <person name="Paszewski A."/>
            <person name="Paulsen I."/>
            <person name="Pilsyk S."/>
            <person name="Pocsi I."/>
            <person name="Punt P.J."/>
            <person name="Ram A.F."/>
            <person name="Ren Q."/>
            <person name="Robellet X."/>
            <person name="Robson G."/>
            <person name="Seiboth B."/>
            <person name="van Solingen P."/>
            <person name="Specht T."/>
            <person name="Sun J."/>
            <person name="Taheri-Talesh N."/>
            <person name="Takeshita N."/>
            <person name="Ussery D."/>
            <person name="vanKuyk P.A."/>
            <person name="Visser H."/>
            <person name="van de Vondervoort P.J."/>
            <person name="de Vries R.P."/>
            <person name="Walton J."/>
            <person name="Xiang X."/>
            <person name="Xiong Y."/>
            <person name="Zeng A.P."/>
            <person name="Brandt B.W."/>
            <person name="Cornell M.J."/>
            <person name="van den Hondel C.A."/>
            <person name="Visser J."/>
            <person name="Oliver S.G."/>
            <person name="Turner G."/>
        </authorList>
    </citation>
    <scope>GENOME REANNOTATION</scope>
    <source>
        <strain evidence="9">FGSC A4 / ATCC 38163 / CBS 112.46 / NRRL 194 / M139</strain>
    </source>
</reference>
<dbReference type="GO" id="GO:0042391">
    <property type="term" value="P:regulation of membrane potential"/>
    <property type="evidence" value="ECO:0007669"/>
    <property type="project" value="InterPro"/>
</dbReference>
<feature type="transmembrane region" description="Helical" evidence="6">
    <location>
        <begin position="326"/>
        <end position="348"/>
    </location>
</feature>
<comment type="subcellular location">
    <subcellularLocation>
        <location evidence="1">Membrane</location>
        <topology evidence="1">Multi-pass membrane protein</topology>
    </subcellularLocation>
</comment>
<dbReference type="GeneID" id="2871480"/>
<accession>Q5B2P3</accession>
<keyword evidence="2 6" id="KW-0812">Transmembrane</keyword>
<protein>
    <submittedName>
        <fullName evidence="8">Sodium ion/proton exchanger (Eurofung)</fullName>
    </submittedName>
</protein>
<dbReference type="InterPro" id="IPR004712">
    <property type="entry name" value="Na+/H+_antiporter_fungi"/>
</dbReference>
<name>Q5B2P3_EMENI</name>
<evidence type="ECO:0000313" key="9">
    <source>
        <dbReference type="Proteomes" id="UP000000560"/>
    </source>
</evidence>
<feature type="transmembrane region" description="Helical" evidence="6">
    <location>
        <begin position="6"/>
        <end position="27"/>
    </location>
</feature>
<feature type="transmembrane region" description="Helical" evidence="6">
    <location>
        <begin position="182"/>
        <end position="199"/>
    </location>
</feature>
<dbReference type="eggNOG" id="KOG4505">
    <property type="taxonomic scope" value="Eukaryota"/>
</dbReference>
<evidence type="ECO:0000259" key="7">
    <source>
        <dbReference type="Pfam" id="PF00999"/>
    </source>
</evidence>
<dbReference type="InParanoid" id="Q5B2P3"/>
<dbReference type="STRING" id="227321.Q5B2P3"/>
<feature type="compositionally biased region" description="Polar residues" evidence="5">
    <location>
        <begin position="483"/>
        <end position="494"/>
    </location>
</feature>
<feature type="transmembrane region" description="Helical" evidence="6">
    <location>
        <begin position="105"/>
        <end position="128"/>
    </location>
</feature>
<evidence type="ECO:0000256" key="3">
    <source>
        <dbReference type="ARBA" id="ARBA00022989"/>
    </source>
</evidence>
<dbReference type="RefSeq" id="XP_662791.1">
    <property type="nucleotide sequence ID" value="XM_657699.1"/>
</dbReference>
<evidence type="ECO:0000256" key="6">
    <source>
        <dbReference type="SAM" id="Phobius"/>
    </source>
</evidence>
<feature type="transmembrane region" description="Helical" evidence="6">
    <location>
        <begin position="257"/>
        <end position="280"/>
    </location>
</feature>
<feature type="transmembrane region" description="Helical" evidence="6">
    <location>
        <begin position="301"/>
        <end position="320"/>
    </location>
</feature>
<evidence type="ECO:0000313" key="8">
    <source>
        <dbReference type="EMBL" id="CBF81043.1"/>
    </source>
</evidence>
<feature type="region of interest" description="Disordered" evidence="5">
    <location>
        <begin position="446"/>
        <end position="495"/>
    </location>
</feature>
<dbReference type="Pfam" id="PF00999">
    <property type="entry name" value="Na_H_Exchanger"/>
    <property type="match status" value="1"/>
</dbReference>
<reference evidence="9" key="1">
    <citation type="journal article" date="2005" name="Nature">
        <title>Sequencing of Aspergillus nidulans and comparative analysis with A. fumigatus and A. oryzae.</title>
        <authorList>
            <person name="Galagan J.E."/>
            <person name="Calvo S.E."/>
            <person name="Cuomo C."/>
            <person name="Ma L.J."/>
            <person name="Wortman J.R."/>
            <person name="Batzoglou S."/>
            <person name="Lee S.I."/>
            <person name="Basturkmen M."/>
            <person name="Spevak C.C."/>
            <person name="Clutterbuck J."/>
            <person name="Kapitonov V."/>
            <person name="Jurka J."/>
            <person name="Scazzocchio C."/>
            <person name="Farman M."/>
            <person name="Butler J."/>
            <person name="Purcell S."/>
            <person name="Harris S."/>
            <person name="Braus G.H."/>
            <person name="Draht O."/>
            <person name="Busch S."/>
            <person name="D'Enfert C."/>
            <person name="Bouchier C."/>
            <person name="Goldman G.H."/>
            <person name="Bell-Pedersen D."/>
            <person name="Griffiths-Jones S."/>
            <person name="Doonan J.H."/>
            <person name="Yu J."/>
            <person name="Vienken K."/>
            <person name="Pain A."/>
            <person name="Freitag M."/>
            <person name="Selker E.U."/>
            <person name="Archer D.B."/>
            <person name="Penalva M.A."/>
            <person name="Oakley B.R."/>
            <person name="Momany M."/>
            <person name="Tanaka T."/>
            <person name="Kumagai T."/>
            <person name="Asai K."/>
            <person name="Machida M."/>
            <person name="Nierman W.C."/>
            <person name="Denning D.W."/>
            <person name="Caddick M."/>
            <person name="Hynes M."/>
            <person name="Paoletti M."/>
            <person name="Fischer R."/>
            <person name="Miller B."/>
            <person name="Dyer P."/>
            <person name="Sachs M.S."/>
            <person name="Osmani S.A."/>
            <person name="Birren B.W."/>
        </authorList>
    </citation>
    <scope>NUCLEOTIDE SEQUENCE [LARGE SCALE GENOMIC DNA]</scope>
    <source>
        <strain evidence="9">FGSC A4 / ATCC 38163 / CBS 112.46 / NRRL 194 / M139</strain>
    </source>
</reference>
<dbReference type="OrthoDB" id="5327978at2759"/>
<feature type="transmembrane region" description="Helical" evidence="6">
    <location>
        <begin position="72"/>
        <end position="93"/>
    </location>
</feature>
<dbReference type="PANTHER" id="PTHR31382:SF1">
    <property type="entry name" value="SODIUM ION_PROTON EXCHANGER (EUROFUNG)"/>
    <property type="match status" value="1"/>
</dbReference>
<evidence type="ECO:0000256" key="2">
    <source>
        <dbReference type="ARBA" id="ARBA00022692"/>
    </source>
</evidence>
<feature type="transmembrane region" description="Helical" evidence="6">
    <location>
        <begin position="409"/>
        <end position="429"/>
    </location>
</feature>
<keyword evidence="9" id="KW-1185">Reference proteome</keyword>
<dbReference type="GO" id="GO:0005886">
    <property type="term" value="C:plasma membrane"/>
    <property type="evidence" value="ECO:0007669"/>
    <property type="project" value="InterPro"/>
</dbReference>
<dbReference type="GO" id="GO:0036376">
    <property type="term" value="P:sodium ion export across plasma membrane"/>
    <property type="evidence" value="ECO:0007669"/>
    <property type="project" value="InterPro"/>
</dbReference>
<dbReference type="KEGG" id="ani:ANIA_05187"/>
<feature type="domain" description="Cation/H+ exchanger transmembrane" evidence="7">
    <location>
        <begin position="25"/>
        <end position="428"/>
    </location>
</feature>
<dbReference type="Proteomes" id="UP000000560">
    <property type="component" value="Chromosome V"/>
</dbReference>
<organism evidence="8 9">
    <name type="scientific">Emericella nidulans (strain FGSC A4 / ATCC 38163 / CBS 112.46 / NRRL 194 / M139)</name>
    <name type="common">Aspergillus nidulans</name>
    <dbReference type="NCBI Taxonomy" id="227321"/>
    <lineage>
        <taxon>Eukaryota</taxon>
        <taxon>Fungi</taxon>
        <taxon>Dikarya</taxon>
        <taxon>Ascomycota</taxon>
        <taxon>Pezizomycotina</taxon>
        <taxon>Eurotiomycetes</taxon>
        <taxon>Eurotiomycetidae</taxon>
        <taxon>Eurotiales</taxon>
        <taxon>Aspergillaceae</taxon>
        <taxon>Aspergillus</taxon>
        <taxon>Aspergillus subgen. Nidulantes</taxon>
    </lineage>
</organism>
<feature type="transmembrane region" description="Helical" evidence="6">
    <location>
        <begin position="360"/>
        <end position="382"/>
    </location>
</feature>
<dbReference type="EMBL" id="BN001305">
    <property type="protein sequence ID" value="CBF81043.1"/>
    <property type="molecule type" value="Genomic_DNA"/>
</dbReference>
<proteinExistence type="predicted"/>
<dbReference type="PANTHER" id="PTHR31382">
    <property type="entry name" value="NA(+)/H(+) ANTIPORTER"/>
    <property type="match status" value="1"/>
</dbReference>
<dbReference type="GO" id="GO:0120029">
    <property type="term" value="P:proton export across plasma membrane"/>
    <property type="evidence" value="ECO:0007669"/>
    <property type="project" value="InterPro"/>
</dbReference>
<keyword evidence="4 6" id="KW-0472">Membrane</keyword>